<proteinExistence type="predicted"/>
<reference evidence="1" key="1">
    <citation type="submission" date="2018-02" db="EMBL/GenBank/DDBJ databases">
        <title>Rhizophora mucronata_Transcriptome.</title>
        <authorList>
            <person name="Meera S.P."/>
            <person name="Sreeshan A."/>
            <person name="Augustine A."/>
        </authorList>
    </citation>
    <scope>NUCLEOTIDE SEQUENCE</scope>
    <source>
        <tissue evidence="1">Leaf</tissue>
    </source>
</reference>
<accession>A0A2P2PDY7</accession>
<protein>
    <submittedName>
        <fullName evidence="1">Uncharacterized protein</fullName>
    </submittedName>
</protein>
<sequence length="27" mass="3389">MHKRLWFLFLDRGRYSLISHNVKSDIR</sequence>
<evidence type="ECO:0000313" key="1">
    <source>
        <dbReference type="EMBL" id="MBX52945.1"/>
    </source>
</evidence>
<organism evidence="1">
    <name type="scientific">Rhizophora mucronata</name>
    <name type="common">Asiatic mangrove</name>
    <dbReference type="NCBI Taxonomy" id="61149"/>
    <lineage>
        <taxon>Eukaryota</taxon>
        <taxon>Viridiplantae</taxon>
        <taxon>Streptophyta</taxon>
        <taxon>Embryophyta</taxon>
        <taxon>Tracheophyta</taxon>
        <taxon>Spermatophyta</taxon>
        <taxon>Magnoliopsida</taxon>
        <taxon>eudicotyledons</taxon>
        <taxon>Gunneridae</taxon>
        <taxon>Pentapetalae</taxon>
        <taxon>rosids</taxon>
        <taxon>fabids</taxon>
        <taxon>Malpighiales</taxon>
        <taxon>Rhizophoraceae</taxon>
        <taxon>Rhizophora</taxon>
    </lineage>
</organism>
<name>A0A2P2PDY7_RHIMU</name>
<dbReference type="EMBL" id="GGEC01072461">
    <property type="protein sequence ID" value="MBX52945.1"/>
    <property type="molecule type" value="Transcribed_RNA"/>
</dbReference>
<dbReference type="AlphaFoldDB" id="A0A2P2PDY7"/>